<evidence type="ECO:0000256" key="3">
    <source>
        <dbReference type="ARBA" id="ARBA00022729"/>
    </source>
</evidence>
<keyword evidence="2" id="KW-0964">Secreted</keyword>
<evidence type="ECO:0000256" key="5">
    <source>
        <dbReference type="ARBA" id="ARBA00038515"/>
    </source>
</evidence>
<proteinExistence type="inferred from homology"/>
<evidence type="ECO:0000259" key="7">
    <source>
        <dbReference type="PROSITE" id="PS51473"/>
    </source>
</evidence>
<dbReference type="InterPro" id="IPR002902">
    <property type="entry name" value="GNK2"/>
</dbReference>
<dbReference type="InterPro" id="IPR050581">
    <property type="entry name" value="CRR_secretory_protein"/>
</dbReference>
<gene>
    <name evidence="8" type="primary">CRRSP1</name>
    <name evidence="8" type="ORF">KSP39_PZI021735</name>
</gene>
<evidence type="ECO:0000256" key="6">
    <source>
        <dbReference type="SAM" id="SignalP"/>
    </source>
</evidence>
<evidence type="ECO:0000256" key="1">
    <source>
        <dbReference type="ARBA" id="ARBA00004613"/>
    </source>
</evidence>
<dbReference type="PANTHER" id="PTHR32411">
    <property type="entry name" value="CYSTEINE-RICH REPEAT SECRETORY PROTEIN 38-RELATED"/>
    <property type="match status" value="1"/>
</dbReference>
<sequence>MASSSNHQQLFFLLLALLLPIAINGADFIAQKCGENFTGNAILQGNINSVLLDLVANTSAYGFANSSYGTGADTVYGISECREGANAQACSACVSDSALKAHTSCSNSADMSMWQHSCYLRYSNKNFMGKPDSTKIGAWFSEDKPADQQAYTLAVEELLGVVGSAASWGENRKFGWGVMDSPNFKGSLGKLYGMAQCTWDLEQDACTKCLADARQIRRESCGDRAGCYVITESCALRIEISAFLFLNAALDPTTPARSITVGSL</sequence>
<dbReference type="PANTHER" id="PTHR32411:SF43">
    <property type="entry name" value="CYSTEINE-RICH REPEAT SECRETORY PROTEIN 38"/>
    <property type="match status" value="1"/>
</dbReference>
<dbReference type="EMBL" id="JBBWWQ010000019">
    <property type="protein sequence ID" value="KAK8918927.1"/>
    <property type="molecule type" value="Genomic_DNA"/>
</dbReference>
<dbReference type="AlphaFoldDB" id="A0AAP0AXV5"/>
<keyword evidence="3 6" id="KW-0732">Signal</keyword>
<protein>
    <submittedName>
        <fullName evidence="8">Cysteine-rich repeat secretory protein 1</fullName>
    </submittedName>
</protein>
<accession>A0AAP0AXV5</accession>
<dbReference type="CDD" id="cd23509">
    <property type="entry name" value="Gnk2-like"/>
    <property type="match status" value="2"/>
</dbReference>
<evidence type="ECO:0000313" key="9">
    <source>
        <dbReference type="Proteomes" id="UP001418222"/>
    </source>
</evidence>
<comment type="similarity">
    <text evidence="5">Belongs to the cysteine-rich repeat secretory protein family.</text>
</comment>
<dbReference type="Pfam" id="PF01657">
    <property type="entry name" value="Stress-antifung"/>
    <property type="match status" value="2"/>
</dbReference>
<name>A0AAP0AXV5_9ASPA</name>
<dbReference type="Gene3D" id="3.30.430.20">
    <property type="entry name" value="Gnk2 domain, C-X8-C-X2-C motif"/>
    <property type="match status" value="2"/>
</dbReference>
<feature type="domain" description="Gnk2-homologous" evidence="7">
    <location>
        <begin position="132"/>
        <end position="243"/>
    </location>
</feature>
<comment type="subcellular location">
    <subcellularLocation>
        <location evidence="1">Secreted</location>
    </subcellularLocation>
</comment>
<feature type="domain" description="Gnk2-homologous" evidence="7">
    <location>
        <begin position="25"/>
        <end position="127"/>
    </location>
</feature>
<keyword evidence="4" id="KW-0677">Repeat</keyword>
<feature type="chain" id="PRO_5042976881" evidence="6">
    <location>
        <begin position="26"/>
        <end position="264"/>
    </location>
</feature>
<dbReference type="Proteomes" id="UP001418222">
    <property type="component" value="Unassembled WGS sequence"/>
</dbReference>
<comment type="caution">
    <text evidence="8">The sequence shown here is derived from an EMBL/GenBank/DDBJ whole genome shotgun (WGS) entry which is preliminary data.</text>
</comment>
<reference evidence="8 9" key="1">
    <citation type="journal article" date="2022" name="Nat. Plants">
        <title>Genomes of leafy and leafless Platanthera orchids illuminate the evolution of mycoheterotrophy.</title>
        <authorList>
            <person name="Li M.H."/>
            <person name="Liu K.W."/>
            <person name="Li Z."/>
            <person name="Lu H.C."/>
            <person name="Ye Q.L."/>
            <person name="Zhang D."/>
            <person name="Wang J.Y."/>
            <person name="Li Y.F."/>
            <person name="Zhong Z.M."/>
            <person name="Liu X."/>
            <person name="Yu X."/>
            <person name="Liu D.K."/>
            <person name="Tu X.D."/>
            <person name="Liu B."/>
            <person name="Hao Y."/>
            <person name="Liao X.Y."/>
            <person name="Jiang Y.T."/>
            <person name="Sun W.H."/>
            <person name="Chen J."/>
            <person name="Chen Y.Q."/>
            <person name="Ai Y."/>
            <person name="Zhai J.W."/>
            <person name="Wu S.S."/>
            <person name="Zhou Z."/>
            <person name="Hsiao Y.Y."/>
            <person name="Wu W.L."/>
            <person name="Chen Y.Y."/>
            <person name="Lin Y.F."/>
            <person name="Hsu J.L."/>
            <person name="Li C.Y."/>
            <person name="Wang Z.W."/>
            <person name="Zhao X."/>
            <person name="Zhong W.Y."/>
            <person name="Ma X.K."/>
            <person name="Ma L."/>
            <person name="Huang J."/>
            <person name="Chen G.Z."/>
            <person name="Huang M.Z."/>
            <person name="Huang L."/>
            <person name="Peng D.H."/>
            <person name="Luo Y.B."/>
            <person name="Zou S.Q."/>
            <person name="Chen S.P."/>
            <person name="Lan S."/>
            <person name="Tsai W.C."/>
            <person name="Van de Peer Y."/>
            <person name="Liu Z.J."/>
        </authorList>
    </citation>
    <scope>NUCLEOTIDE SEQUENCE [LARGE SCALE GENOMIC DNA]</scope>
    <source>
        <strain evidence="8">Lor287</strain>
    </source>
</reference>
<dbReference type="InterPro" id="IPR038408">
    <property type="entry name" value="GNK2_sf"/>
</dbReference>
<dbReference type="PROSITE" id="PS51473">
    <property type="entry name" value="GNK2"/>
    <property type="match status" value="2"/>
</dbReference>
<dbReference type="GO" id="GO:0005576">
    <property type="term" value="C:extracellular region"/>
    <property type="evidence" value="ECO:0007669"/>
    <property type="project" value="UniProtKB-SubCell"/>
</dbReference>
<evidence type="ECO:0000313" key="8">
    <source>
        <dbReference type="EMBL" id="KAK8918927.1"/>
    </source>
</evidence>
<keyword evidence="9" id="KW-1185">Reference proteome</keyword>
<feature type="signal peptide" evidence="6">
    <location>
        <begin position="1"/>
        <end position="25"/>
    </location>
</feature>
<evidence type="ECO:0000256" key="2">
    <source>
        <dbReference type="ARBA" id="ARBA00022525"/>
    </source>
</evidence>
<organism evidence="8 9">
    <name type="scientific">Platanthera zijinensis</name>
    <dbReference type="NCBI Taxonomy" id="2320716"/>
    <lineage>
        <taxon>Eukaryota</taxon>
        <taxon>Viridiplantae</taxon>
        <taxon>Streptophyta</taxon>
        <taxon>Embryophyta</taxon>
        <taxon>Tracheophyta</taxon>
        <taxon>Spermatophyta</taxon>
        <taxon>Magnoliopsida</taxon>
        <taxon>Liliopsida</taxon>
        <taxon>Asparagales</taxon>
        <taxon>Orchidaceae</taxon>
        <taxon>Orchidoideae</taxon>
        <taxon>Orchideae</taxon>
        <taxon>Orchidinae</taxon>
        <taxon>Platanthera</taxon>
    </lineage>
</organism>
<evidence type="ECO:0000256" key="4">
    <source>
        <dbReference type="ARBA" id="ARBA00022737"/>
    </source>
</evidence>